<protein>
    <submittedName>
        <fullName evidence="4">Recombinase</fullName>
    </submittedName>
</protein>
<dbReference type="AlphaFoldDB" id="A0A0G1U2J5"/>
<dbReference type="Gene3D" id="3.90.1750.20">
    <property type="entry name" value="Putative Large Serine Recombinase, Chain B, Domain 2"/>
    <property type="match status" value="1"/>
</dbReference>
<feature type="coiled-coil region" evidence="1">
    <location>
        <begin position="328"/>
        <end position="382"/>
    </location>
</feature>
<dbReference type="SMART" id="SM00857">
    <property type="entry name" value="Resolvase"/>
    <property type="match status" value="1"/>
</dbReference>
<dbReference type="Pfam" id="PF00239">
    <property type="entry name" value="Resolvase"/>
    <property type="match status" value="1"/>
</dbReference>
<dbReference type="PROSITE" id="PS51737">
    <property type="entry name" value="RECOMBINASE_DNA_BIND"/>
    <property type="match status" value="1"/>
</dbReference>
<dbReference type="Gene3D" id="3.40.50.1390">
    <property type="entry name" value="Resolvase, N-terminal catalytic domain"/>
    <property type="match status" value="1"/>
</dbReference>
<dbReference type="Pfam" id="PF07508">
    <property type="entry name" value="Recombinase"/>
    <property type="match status" value="1"/>
</dbReference>
<dbReference type="PANTHER" id="PTHR30461:SF23">
    <property type="entry name" value="DNA RECOMBINASE-RELATED"/>
    <property type="match status" value="1"/>
</dbReference>
<dbReference type="PANTHER" id="PTHR30461">
    <property type="entry name" value="DNA-INVERTASE FROM LAMBDOID PROPHAGE"/>
    <property type="match status" value="1"/>
</dbReference>
<dbReference type="Proteomes" id="UP000034739">
    <property type="component" value="Unassembled WGS sequence"/>
</dbReference>
<dbReference type="InterPro" id="IPR038109">
    <property type="entry name" value="DNA_bind_recomb_sf"/>
</dbReference>
<dbReference type="PROSITE" id="PS51736">
    <property type="entry name" value="RECOMBINASES_3"/>
    <property type="match status" value="1"/>
</dbReference>
<sequence>VVKRFNESKSAKAPRVRKEFEAMIEFITSRKDIKGIITWKLNRLSRNPVDTGALQWLLQSGVIEEIVTPSKTYTEADSDFIMAVEGAQANRFIRDLREDTLRGIQAKIEQGIAPVLAPLGYKNNTAKPQGKRDIEPSDTWPLVRKLFDLALTGQYSVMDLVKEAQAMGLRNSRGSTISKSALYETVKNPFYTGNFSYKGSLYHGIHKPMLTQAEHDLIQEIYGFASRARPVTHEFTFNNLIRCECGGWYSAEQHIKHYKKGTEQRFVYYRCSRRISGCPRFYVKEESLQTQVGAFLGLLTIKKHYIDWFIKWLGKKNEDKVVVRDAQRKQLEKVLQNVNVRIDRLLQLKLSEGNVSGSMVSDEEYRTLREKLLKEREEVKQNLDGNDKHFDQVDDLLVKTFTFAAKAKEVMAGKDIREKKILLQAIGANLTIKNKEVDITPRYPFERIKQEFAGVIACEPEESLSQRYNSQNSVNWGD</sequence>
<feature type="non-terminal residue" evidence="4">
    <location>
        <position position="1"/>
    </location>
</feature>
<evidence type="ECO:0000313" key="5">
    <source>
        <dbReference type="Proteomes" id="UP000034739"/>
    </source>
</evidence>
<evidence type="ECO:0000259" key="3">
    <source>
        <dbReference type="PROSITE" id="PS51737"/>
    </source>
</evidence>
<reference evidence="4 5" key="1">
    <citation type="journal article" date="2015" name="Nature">
        <title>rRNA introns, odd ribosomes, and small enigmatic genomes across a large radiation of phyla.</title>
        <authorList>
            <person name="Brown C.T."/>
            <person name="Hug L.A."/>
            <person name="Thomas B.C."/>
            <person name="Sharon I."/>
            <person name="Castelle C.J."/>
            <person name="Singh A."/>
            <person name="Wilkins M.J."/>
            <person name="Williams K.H."/>
            <person name="Banfield J.F."/>
        </authorList>
    </citation>
    <scope>NUCLEOTIDE SEQUENCE [LARGE SCALE GENOMIC DNA]</scope>
</reference>
<gene>
    <name evidence="4" type="ORF">UY16_C0010G0022</name>
</gene>
<organism evidence="4 5">
    <name type="scientific">Candidatus Gottesmanbacteria bacterium GW2011_GWA2_47_9</name>
    <dbReference type="NCBI Taxonomy" id="1618445"/>
    <lineage>
        <taxon>Bacteria</taxon>
        <taxon>Candidatus Gottesmaniibacteriota</taxon>
    </lineage>
</organism>
<dbReference type="InterPro" id="IPR011109">
    <property type="entry name" value="DNA_bind_recombinase_dom"/>
</dbReference>
<dbReference type="GO" id="GO:0003677">
    <property type="term" value="F:DNA binding"/>
    <property type="evidence" value="ECO:0007669"/>
    <property type="project" value="InterPro"/>
</dbReference>
<dbReference type="InterPro" id="IPR006119">
    <property type="entry name" value="Resolv_N"/>
</dbReference>
<dbReference type="EMBL" id="LCOY01000010">
    <property type="protein sequence ID" value="KKU88266.1"/>
    <property type="molecule type" value="Genomic_DNA"/>
</dbReference>
<comment type="caution">
    <text evidence="4">The sequence shown here is derived from an EMBL/GenBank/DDBJ whole genome shotgun (WGS) entry which is preliminary data.</text>
</comment>
<proteinExistence type="predicted"/>
<keyword evidence="1" id="KW-0175">Coiled coil</keyword>
<feature type="domain" description="Resolvase/invertase-type recombinase catalytic" evidence="2">
    <location>
        <begin position="1"/>
        <end position="111"/>
    </location>
</feature>
<dbReference type="InterPro" id="IPR036162">
    <property type="entry name" value="Resolvase-like_N_sf"/>
</dbReference>
<dbReference type="CDD" id="cd00338">
    <property type="entry name" value="Ser_Recombinase"/>
    <property type="match status" value="1"/>
</dbReference>
<dbReference type="SUPFAM" id="SSF53041">
    <property type="entry name" value="Resolvase-like"/>
    <property type="match status" value="1"/>
</dbReference>
<evidence type="ECO:0000313" key="4">
    <source>
        <dbReference type="EMBL" id="KKU88266.1"/>
    </source>
</evidence>
<dbReference type="GO" id="GO:0000150">
    <property type="term" value="F:DNA strand exchange activity"/>
    <property type="evidence" value="ECO:0007669"/>
    <property type="project" value="InterPro"/>
</dbReference>
<evidence type="ECO:0000259" key="2">
    <source>
        <dbReference type="PROSITE" id="PS51736"/>
    </source>
</evidence>
<feature type="domain" description="Recombinase" evidence="3">
    <location>
        <begin position="118"/>
        <end position="228"/>
    </location>
</feature>
<evidence type="ECO:0000256" key="1">
    <source>
        <dbReference type="SAM" id="Coils"/>
    </source>
</evidence>
<accession>A0A0G1U2J5</accession>
<name>A0A0G1U2J5_9BACT</name>
<dbReference type="InterPro" id="IPR050639">
    <property type="entry name" value="SSR_resolvase"/>
</dbReference>